<protein>
    <recommendedName>
        <fullName evidence="3">F-box domain-containing protein</fullName>
    </recommendedName>
</protein>
<dbReference type="Proteomes" id="UP000076532">
    <property type="component" value="Unassembled WGS sequence"/>
</dbReference>
<sequence>MDSGSHCPRCTCDRTDSGCEQTPASSATTDLLRSNRAPSSAEFAIIHASIGEIAEEIQLIDMESKRLRRVLADLDIRQRKIRFDSISQRSVLSARRRLPVELISEIFMHCLPLRHNPSPAGIPWLLGSICQLWREVALSTPALWSFLDINITARQDTKAYHRAVDAWFSRSGNSRISLKL</sequence>
<dbReference type="AlphaFoldDB" id="A0A166NYX3"/>
<gene>
    <name evidence="1" type="ORF">FIBSPDRAFT_733804</name>
</gene>
<dbReference type="OrthoDB" id="2269034at2759"/>
<proteinExistence type="predicted"/>
<evidence type="ECO:0000313" key="2">
    <source>
        <dbReference type="Proteomes" id="UP000076532"/>
    </source>
</evidence>
<evidence type="ECO:0008006" key="3">
    <source>
        <dbReference type="Google" id="ProtNLM"/>
    </source>
</evidence>
<dbReference type="EMBL" id="KV417520">
    <property type="protein sequence ID" value="KZP25525.1"/>
    <property type="molecule type" value="Genomic_DNA"/>
</dbReference>
<evidence type="ECO:0000313" key="1">
    <source>
        <dbReference type="EMBL" id="KZP25525.1"/>
    </source>
</evidence>
<keyword evidence="2" id="KW-1185">Reference proteome</keyword>
<accession>A0A166NYX3</accession>
<organism evidence="1 2">
    <name type="scientific">Athelia psychrophila</name>
    <dbReference type="NCBI Taxonomy" id="1759441"/>
    <lineage>
        <taxon>Eukaryota</taxon>
        <taxon>Fungi</taxon>
        <taxon>Dikarya</taxon>
        <taxon>Basidiomycota</taxon>
        <taxon>Agaricomycotina</taxon>
        <taxon>Agaricomycetes</taxon>
        <taxon>Agaricomycetidae</taxon>
        <taxon>Atheliales</taxon>
        <taxon>Atheliaceae</taxon>
        <taxon>Athelia</taxon>
    </lineage>
</organism>
<feature type="non-terminal residue" evidence="1">
    <location>
        <position position="180"/>
    </location>
</feature>
<name>A0A166NYX3_9AGAM</name>
<reference evidence="1 2" key="1">
    <citation type="journal article" date="2016" name="Mol. Biol. Evol.">
        <title>Comparative Genomics of Early-Diverging Mushroom-Forming Fungi Provides Insights into the Origins of Lignocellulose Decay Capabilities.</title>
        <authorList>
            <person name="Nagy L.G."/>
            <person name="Riley R."/>
            <person name="Tritt A."/>
            <person name="Adam C."/>
            <person name="Daum C."/>
            <person name="Floudas D."/>
            <person name="Sun H."/>
            <person name="Yadav J.S."/>
            <person name="Pangilinan J."/>
            <person name="Larsson K.H."/>
            <person name="Matsuura K."/>
            <person name="Barry K."/>
            <person name="Labutti K."/>
            <person name="Kuo R."/>
            <person name="Ohm R.A."/>
            <person name="Bhattacharya S.S."/>
            <person name="Shirouzu T."/>
            <person name="Yoshinaga Y."/>
            <person name="Martin F.M."/>
            <person name="Grigoriev I.V."/>
            <person name="Hibbett D.S."/>
        </authorList>
    </citation>
    <scope>NUCLEOTIDE SEQUENCE [LARGE SCALE GENOMIC DNA]</scope>
    <source>
        <strain evidence="1 2">CBS 109695</strain>
    </source>
</reference>